<dbReference type="EMBL" id="ACHB01000089">
    <property type="protein sequence ID" value="EEI90596.1"/>
    <property type="molecule type" value="Genomic_DNA"/>
</dbReference>
<sequence length="397" mass="45981">MIMNLIKTVLIKLFLFASAVLSLFVGCKDNKGENKAKTSLFVSTNAGSMYAFDIVEDKLIWQKEVRDSNIDELTYFSFYKDEVIKSYLDARIVGLERSTGKEKWTFEDKVSPDQQYYDYNFSDVRFVHFYQEPAIYQNAMLFANSHGEIKSVDIPSLKENWIYQCEVPLFSAPQILGSSVYMNIGYRLLKLSAAKGKLLQSYNFDEGSSFPVKTEGNRIYLLTERGTVICWDDNLEVVWTFSPKDEDLHINKNLLINDNQILIGSNRLLSIDKATGKLLWKLDFKESGIFTEEKLSEEVTNYETDIRSLVTTDEGFVVNTNSHIVTLSKKGKVMQKYKWPEPDMLMGLSYENGFYYVVTKSGKLFKTDLDFKERKLLKEKINFNFERGLEDVCFRFD</sequence>
<dbReference type="Pfam" id="PF13360">
    <property type="entry name" value="PQQ_2"/>
    <property type="match status" value="1"/>
</dbReference>
<dbReference type="Gene3D" id="2.140.10.10">
    <property type="entry name" value="Quinoprotein alcohol dehydrogenase-like superfamily"/>
    <property type="match status" value="1"/>
</dbReference>
<name>C2G2F4_SPHSI</name>
<dbReference type="AlphaFoldDB" id="C2G2F4"/>
<accession>C2G2F4</accession>
<comment type="caution">
    <text evidence="2">The sequence shown here is derived from an EMBL/GenBank/DDBJ whole genome shotgun (WGS) entry which is preliminary data.</text>
</comment>
<protein>
    <submittedName>
        <fullName evidence="2">PQQ enzyme repeat protein</fullName>
    </submittedName>
</protein>
<dbReference type="Proteomes" id="UP000006241">
    <property type="component" value="Unassembled WGS sequence"/>
</dbReference>
<dbReference type="InterPro" id="IPR011047">
    <property type="entry name" value="Quinoprotein_ADH-like_sf"/>
</dbReference>
<evidence type="ECO:0000313" key="2">
    <source>
        <dbReference type="EMBL" id="EEI90596.1"/>
    </source>
</evidence>
<dbReference type="SUPFAM" id="SSF50998">
    <property type="entry name" value="Quinoprotein alcohol dehydrogenase-like"/>
    <property type="match status" value="1"/>
</dbReference>
<organism evidence="2 3">
    <name type="scientific">Sphingobacterium spiritivorum ATCC 33300</name>
    <dbReference type="NCBI Taxonomy" id="525372"/>
    <lineage>
        <taxon>Bacteria</taxon>
        <taxon>Pseudomonadati</taxon>
        <taxon>Bacteroidota</taxon>
        <taxon>Sphingobacteriia</taxon>
        <taxon>Sphingobacteriales</taxon>
        <taxon>Sphingobacteriaceae</taxon>
        <taxon>Sphingobacterium</taxon>
    </lineage>
</organism>
<dbReference type="SMART" id="SM00564">
    <property type="entry name" value="PQQ"/>
    <property type="match status" value="7"/>
</dbReference>
<reference evidence="2 3" key="1">
    <citation type="submission" date="2009-01" db="EMBL/GenBank/DDBJ databases">
        <authorList>
            <person name="Qin X."/>
            <person name="Bachman B."/>
            <person name="Battles P."/>
            <person name="Bell A."/>
            <person name="Bess C."/>
            <person name="Bickham C."/>
            <person name="Chaboub L."/>
            <person name="Chen D."/>
            <person name="Coyle M."/>
            <person name="Deiros D.R."/>
            <person name="Dinh H."/>
            <person name="Forbes L."/>
            <person name="Fowler G."/>
            <person name="Francisco L."/>
            <person name="Fu Q."/>
            <person name="Gubbala S."/>
            <person name="Hale W."/>
            <person name="Han Y."/>
            <person name="Hemphill L."/>
            <person name="Highlander S.K."/>
            <person name="Hirani K."/>
            <person name="Hogues M."/>
            <person name="Jackson L."/>
            <person name="Jakkamsetti A."/>
            <person name="Javaid M."/>
            <person name="Jiang H."/>
            <person name="Korchina V."/>
            <person name="Kovar C."/>
            <person name="Lara F."/>
            <person name="Lee S."/>
            <person name="Mata R."/>
            <person name="Mathew T."/>
            <person name="Moen C."/>
            <person name="Morales K."/>
            <person name="Munidasa M."/>
            <person name="Nazareth L."/>
            <person name="Ngo R."/>
            <person name="Nguyen L."/>
            <person name="Okwuonu G."/>
            <person name="Ongeri F."/>
            <person name="Patil S."/>
            <person name="Petrosino J."/>
            <person name="Pham C."/>
            <person name="Pham P."/>
            <person name="Pu L.-L."/>
            <person name="Puazo M."/>
            <person name="Raj R."/>
            <person name="Reid J."/>
            <person name="Rouhana J."/>
            <person name="Saada N."/>
            <person name="Shang Y."/>
            <person name="Simmons D."/>
            <person name="Thornton R."/>
            <person name="Warren J."/>
            <person name="Weissenberger G."/>
            <person name="Zhang J."/>
            <person name="Zhang L."/>
            <person name="Zhou C."/>
            <person name="Zhu D."/>
            <person name="Muzny D."/>
            <person name="Worley K."/>
            <person name="Gibbs R."/>
        </authorList>
    </citation>
    <scope>NUCLEOTIDE SEQUENCE [LARGE SCALE GENOMIC DNA]</scope>
    <source>
        <strain evidence="2 3">ATCC 33300</strain>
    </source>
</reference>
<dbReference type="PROSITE" id="PS51257">
    <property type="entry name" value="PROKAR_LIPOPROTEIN"/>
    <property type="match status" value="1"/>
</dbReference>
<dbReference type="PANTHER" id="PTHR34512">
    <property type="entry name" value="CELL SURFACE PROTEIN"/>
    <property type="match status" value="1"/>
</dbReference>
<feature type="domain" description="Pyrrolo-quinoline quinone repeat" evidence="1">
    <location>
        <begin position="191"/>
        <end position="292"/>
    </location>
</feature>
<evidence type="ECO:0000313" key="3">
    <source>
        <dbReference type="Proteomes" id="UP000006241"/>
    </source>
</evidence>
<dbReference type="InterPro" id="IPR015943">
    <property type="entry name" value="WD40/YVTN_repeat-like_dom_sf"/>
</dbReference>
<proteinExistence type="predicted"/>
<dbReference type="InterPro" id="IPR018391">
    <property type="entry name" value="PQQ_b-propeller_rpt"/>
</dbReference>
<gene>
    <name evidence="2" type="ORF">HMPREF0765_3760</name>
</gene>
<dbReference type="HOGENOM" id="CLU_754023_0_0_10"/>
<dbReference type="PANTHER" id="PTHR34512:SF30">
    <property type="entry name" value="OUTER MEMBRANE PROTEIN ASSEMBLY FACTOR BAMB"/>
    <property type="match status" value="1"/>
</dbReference>
<evidence type="ECO:0000259" key="1">
    <source>
        <dbReference type="Pfam" id="PF13360"/>
    </source>
</evidence>
<dbReference type="InterPro" id="IPR002372">
    <property type="entry name" value="PQQ_rpt_dom"/>
</dbReference>
<dbReference type="Gene3D" id="2.130.10.10">
    <property type="entry name" value="YVTN repeat-like/Quinoprotein amine dehydrogenase"/>
    <property type="match status" value="1"/>
</dbReference>